<accession>A0ABU5C1V0</accession>
<evidence type="ECO:0008006" key="3">
    <source>
        <dbReference type="Google" id="ProtNLM"/>
    </source>
</evidence>
<dbReference type="Proteomes" id="UP001281217">
    <property type="component" value="Unassembled WGS sequence"/>
</dbReference>
<dbReference type="RefSeq" id="WP_320332108.1">
    <property type="nucleotide sequence ID" value="NZ_JAVRDO010000018.1"/>
</dbReference>
<comment type="caution">
    <text evidence="1">The sequence shown here is derived from an EMBL/GenBank/DDBJ whole genome shotgun (WGS) entry which is preliminary data.</text>
</comment>
<evidence type="ECO:0000313" key="2">
    <source>
        <dbReference type="Proteomes" id="UP001281217"/>
    </source>
</evidence>
<keyword evidence="2" id="KW-1185">Reference proteome</keyword>
<sequence length="318" mass="35794">MTEKVFYSWQSDSPGNTNRNLISTALESAIEEVKSDESIAVEPVIDRDTLGLSGSPDISQSIFSKIDQSSAFVCDVSILDSEAKKPSPNPNVLIELGYAVKVLGWNRVILVMNTEYGKPELLPFDLRSRRVLTYSVSTDAAEKAPSRNSLRKTLVVALKSIFENHGSMNADPAKSDRAEGPTQSDRDLFEEFKATLPSKGSISFIDEQNMAGFSWPRENLKQLEKFYHEWDDAEHEFLSNELESLRSKLHHLIGDYLGQIAVNTFPANNPERQTVPPEWEIENPKRFFEVVNSLHETAGEIVKTHQDLIRVGRKRLSV</sequence>
<proteinExistence type="predicted"/>
<dbReference type="EMBL" id="JAVRDO010000018">
    <property type="protein sequence ID" value="MDX9688817.1"/>
    <property type="molecule type" value="Genomic_DNA"/>
</dbReference>
<evidence type="ECO:0000313" key="1">
    <source>
        <dbReference type="EMBL" id="MDX9688817.1"/>
    </source>
</evidence>
<name>A0ABU5C1V0_9GAMM</name>
<reference evidence="2" key="1">
    <citation type="submission" date="2023-07" db="EMBL/GenBank/DDBJ databases">
        <authorList>
            <person name="de Witt J."/>
        </authorList>
    </citation>
    <scope>NUCLEOTIDE SEQUENCE [LARGE SCALE GENOMIC DNA]</scope>
    <source>
        <strain evidence="2">FZJ</strain>
    </source>
</reference>
<protein>
    <recommendedName>
        <fullName evidence="3">CD-NTase-associated protein 12/Pycsar effector protein TIR domain-containing protein</fullName>
    </recommendedName>
</protein>
<gene>
    <name evidence="1" type="ORF">RED13_000379</name>
</gene>
<organism evidence="1 2">
    <name type="scientific">Halopseudomonas formosensis</name>
    <dbReference type="NCBI Taxonomy" id="1002526"/>
    <lineage>
        <taxon>Bacteria</taxon>
        <taxon>Pseudomonadati</taxon>
        <taxon>Pseudomonadota</taxon>
        <taxon>Gammaproteobacteria</taxon>
        <taxon>Pseudomonadales</taxon>
        <taxon>Pseudomonadaceae</taxon>
        <taxon>Halopseudomonas</taxon>
    </lineage>
</organism>